<comment type="caution">
    <text evidence="1">The sequence shown here is derived from an EMBL/GenBank/DDBJ whole genome shotgun (WGS) entry which is preliminary data.</text>
</comment>
<dbReference type="Proteomes" id="UP001288944">
    <property type="component" value="Unassembled WGS sequence"/>
</dbReference>
<evidence type="ECO:0000313" key="2">
    <source>
        <dbReference type="Proteomes" id="UP001288944"/>
    </source>
</evidence>
<organism evidence="1 2">
    <name type="scientific">Clostridium perfringens</name>
    <dbReference type="NCBI Taxonomy" id="1502"/>
    <lineage>
        <taxon>Bacteria</taxon>
        <taxon>Bacillati</taxon>
        <taxon>Bacillota</taxon>
        <taxon>Clostridia</taxon>
        <taxon>Eubacteriales</taxon>
        <taxon>Clostridiaceae</taxon>
        <taxon>Clostridium</taxon>
    </lineage>
</organism>
<protein>
    <submittedName>
        <fullName evidence="1">Uncharacterized protein</fullName>
    </submittedName>
</protein>
<name>A0AAW9K5F5_CLOPF</name>
<reference evidence="1" key="1">
    <citation type="submission" date="2019-11" db="EMBL/GenBank/DDBJ databases">
        <title>Characterization of Clostridium perfringens isolates from swine manure treated agricultural soils.</title>
        <authorList>
            <person name="Wushke S.T."/>
        </authorList>
    </citation>
    <scope>NUCLEOTIDE SEQUENCE</scope>
    <source>
        <strain evidence="1">X62</strain>
    </source>
</reference>
<dbReference type="EMBL" id="WNUR01000047">
    <property type="protein sequence ID" value="MDZ7542190.1"/>
    <property type="molecule type" value="Genomic_DNA"/>
</dbReference>
<gene>
    <name evidence="1" type="ORF">GNF83_13210</name>
</gene>
<accession>A0AAW9K5F5</accession>
<dbReference type="RefSeq" id="WP_322394901.1">
    <property type="nucleotide sequence ID" value="NZ_CP148656.1"/>
</dbReference>
<dbReference type="AlphaFoldDB" id="A0AAW9K5F5"/>
<sequence>MRYFDRLEKFIKENNIKFIKEIDVREDLERLGYEAKKNTWKKVLENNEVDYFKVGDLNRRLNKLGFEKNAKFKVWYKGEEGLKRLGNIYSDEMYELGAERYCLDDIDDYIDDPREELEESYFHYKMIEEIGEFARERGLSFNSGLEYIILDYFKKERTQDTYLKNLKEELEEGYYNDEEKEYLIALYKKDKEAFREKTNYEEYLEGLYIDTLISKGLTRCEIEELKKIDNDPEFLCGCYIRSLEHEKITLDLVIDEHNEFTAENYICVQ</sequence>
<evidence type="ECO:0000313" key="1">
    <source>
        <dbReference type="EMBL" id="MDZ7542190.1"/>
    </source>
</evidence>
<proteinExistence type="predicted"/>